<dbReference type="HOGENOM" id="CLU_128058_1_0_10"/>
<dbReference type="AlphaFoldDB" id="C2FVF4"/>
<feature type="compositionally biased region" description="Basic residues" evidence="1">
    <location>
        <begin position="14"/>
        <end position="34"/>
    </location>
</feature>
<dbReference type="RefSeq" id="WP_003007055.1">
    <property type="nucleotide sequence ID" value="NZ_GG668631.1"/>
</dbReference>
<evidence type="ECO:0000256" key="1">
    <source>
        <dbReference type="SAM" id="MobiDB-lite"/>
    </source>
</evidence>
<evidence type="ECO:0000313" key="3">
    <source>
        <dbReference type="Proteomes" id="UP000006241"/>
    </source>
</evidence>
<accession>C2FVF4</accession>
<evidence type="ECO:0000313" key="2">
    <source>
        <dbReference type="EMBL" id="EEI93012.1"/>
    </source>
</evidence>
<gene>
    <name evidence="2" type="ORF">HMPREF0765_1310</name>
</gene>
<dbReference type="EMBL" id="ACHB01000033">
    <property type="protein sequence ID" value="EEI93012.1"/>
    <property type="molecule type" value="Genomic_DNA"/>
</dbReference>
<comment type="caution">
    <text evidence="2">The sequence shown here is derived from an EMBL/GenBank/DDBJ whole genome shotgun (WGS) entry which is preliminary data.</text>
</comment>
<dbReference type="SUPFAM" id="SSF50249">
    <property type="entry name" value="Nucleic acid-binding proteins"/>
    <property type="match status" value="1"/>
</dbReference>
<feature type="region of interest" description="Disordered" evidence="1">
    <location>
        <begin position="1"/>
        <end position="34"/>
    </location>
</feature>
<protein>
    <recommendedName>
        <fullName evidence="4">Cold-shock DNA-binding domain protein</fullName>
    </recommendedName>
</protein>
<evidence type="ECO:0008006" key="4">
    <source>
        <dbReference type="Google" id="ProtNLM"/>
    </source>
</evidence>
<dbReference type="Gene3D" id="2.40.50.140">
    <property type="entry name" value="Nucleic acid-binding proteins"/>
    <property type="match status" value="1"/>
</dbReference>
<name>C2FVF4_SPHSI</name>
<sequence length="139" mass="16473">MAQTQQKKENQKKKLEKRKSKEQKKEYKKTHNSKGKSLEEMFVYVDEFGNLSNTPPTQKYEFKPSDLERPVIEEEFSFGKVSFFNEQGQYGFIRNNETRESVYFNTNLVGFVLYIDQKVKFKYQSTKQGLQVTSVEVIK</sequence>
<dbReference type="InterPro" id="IPR012340">
    <property type="entry name" value="NA-bd_OB-fold"/>
</dbReference>
<feature type="compositionally biased region" description="Basic and acidic residues" evidence="1">
    <location>
        <begin position="1"/>
        <end position="13"/>
    </location>
</feature>
<dbReference type="Proteomes" id="UP000006241">
    <property type="component" value="Unassembled WGS sequence"/>
</dbReference>
<proteinExistence type="predicted"/>
<organism evidence="2 3">
    <name type="scientific">Sphingobacterium spiritivorum ATCC 33300</name>
    <dbReference type="NCBI Taxonomy" id="525372"/>
    <lineage>
        <taxon>Bacteria</taxon>
        <taxon>Pseudomonadati</taxon>
        <taxon>Bacteroidota</taxon>
        <taxon>Sphingobacteriia</taxon>
        <taxon>Sphingobacteriales</taxon>
        <taxon>Sphingobacteriaceae</taxon>
        <taxon>Sphingobacterium</taxon>
    </lineage>
</organism>
<reference evidence="2 3" key="1">
    <citation type="submission" date="2009-01" db="EMBL/GenBank/DDBJ databases">
        <authorList>
            <person name="Qin X."/>
            <person name="Bachman B."/>
            <person name="Battles P."/>
            <person name="Bell A."/>
            <person name="Bess C."/>
            <person name="Bickham C."/>
            <person name="Chaboub L."/>
            <person name="Chen D."/>
            <person name="Coyle M."/>
            <person name="Deiros D.R."/>
            <person name="Dinh H."/>
            <person name="Forbes L."/>
            <person name="Fowler G."/>
            <person name="Francisco L."/>
            <person name="Fu Q."/>
            <person name="Gubbala S."/>
            <person name="Hale W."/>
            <person name="Han Y."/>
            <person name="Hemphill L."/>
            <person name="Highlander S.K."/>
            <person name="Hirani K."/>
            <person name="Hogues M."/>
            <person name="Jackson L."/>
            <person name="Jakkamsetti A."/>
            <person name="Javaid M."/>
            <person name="Jiang H."/>
            <person name="Korchina V."/>
            <person name="Kovar C."/>
            <person name="Lara F."/>
            <person name="Lee S."/>
            <person name="Mata R."/>
            <person name="Mathew T."/>
            <person name="Moen C."/>
            <person name="Morales K."/>
            <person name="Munidasa M."/>
            <person name="Nazareth L."/>
            <person name="Ngo R."/>
            <person name="Nguyen L."/>
            <person name="Okwuonu G."/>
            <person name="Ongeri F."/>
            <person name="Patil S."/>
            <person name="Petrosino J."/>
            <person name="Pham C."/>
            <person name="Pham P."/>
            <person name="Pu L.-L."/>
            <person name="Puazo M."/>
            <person name="Raj R."/>
            <person name="Reid J."/>
            <person name="Rouhana J."/>
            <person name="Saada N."/>
            <person name="Shang Y."/>
            <person name="Simmons D."/>
            <person name="Thornton R."/>
            <person name="Warren J."/>
            <person name="Weissenberger G."/>
            <person name="Zhang J."/>
            <person name="Zhang L."/>
            <person name="Zhou C."/>
            <person name="Zhu D."/>
            <person name="Muzny D."/>
            <person name="Worley K."/>
            <person name="Gibbs R."/>
        </authorList>
    </citation>
    <scope>NUCLEOTIDE SEQUENCE [LARGE SCALE GENOMIC DNA]</scope>
    <source>
        <strain evidence="2 3">ATCC 33300</strain>
    </source>
</reference>